<evidence type="ECO:0000256" key="1">
    <source>
        <dbReference type="ARBA" id="ARBA00022723"/>
    </source>
</evidence>
<keyword evidence="4" id="KW-1185">Reference proteome</keyword>
<accession>A0AAW9Q5I4</accession>
<dbReference type="AlphaFoldDB" id="A0AAW9Q5I4"/>
<dbReference type="PANTHER" id="PTHR43048:SF3">
    <property type="entry name" value="METHYLMALONYL-COA EPIMERASE, MITOCHONDRIAL"/>
    <property type="match status" value="1"/>
</dbReference>
<dbReference type="SUPFAM" id="SSF54593">
    <property type="entry name" value="Glyoxalase/Bleomycin resistance protein/Dihydroxybiphenyl dioxygenase"/>
    <property type="match status" value="2"/>
</dbReference>
<feature type="domain" description="VOC" evidence="2">
    <location>
        <begin position="51"/>
        <end position="195"/>
    </location>
</feature>
<proteinExistence type="predicted"/>
<dbReference type="Pfam" id="PF00903">
    <property type="entry name" value="Glyoxalase"/>
    <property type="match status" value="2"/>
</dbReference>
<dbReference type="InterPro" id="IPR051785">
    <property type="entry name" value="MMCE/EMCE_epimerase"/>
</dbReference>
<evidence type="ECO:0000259" key="2">
    <source>
        <dbReference type="PROSITE" id="PS51819"/>
    </source>
</evidence>
<dbReference type="InterPro" id="IPR029068">
    <property type="entry name" value="Glyas_Bleomycin-R_OHBP_Dase"/>
</dbReference>
<dbReference type="PROSITE" id="PS51819">
    <property type="entry name" value="VOC"/>
    <property type="match status" value="2"/>
</dbReference>
<dbReference type="InterPro" id="IPR037523">
    <property type="entry name" value="VOC_core"/>
</dbReference>
<name>A0AAW9Q5I4_9CYAN</name>
<organism evidence="3 4">
    <name type="scientific">Tumidithrix elongata BACA0141</name>
    <dbReference type="NCBI Taxonomy" id="2716417"/>
    <lineage>
        <taxon>Bacteria</taxon>
        <taxon>Bacillati</taxon>
        <taxon>Cyanobacteriota</taxon>
        <taxon>Cyanophyceae</taxon>
        <taxon>Pseudanabaenales</taxon>
        <taxon>Pseudanabaenaceae</taxon>
        <taxon>Tumidithrix</taxon>
        <taxon>Tumidithrix elongata</taxon>
    </lineage>
</organism>
<comment type="caution">
    <text evidence="3">The sequence shown here is derived from an EMBL/GenBank/DDBJ whole genome shotgun (WGS) entry which is preliminary data.</text>
</comment>
<dbReference type="InterPro" id="IPR004360">
    <property type="entry name" value="Glyas_Fos-R_dOase_dom"/>
</dbReference>
<dbReference type="PANTHER" id="PTHR43048">
    <property type="entry name" value="METHYLMALONYL-COA EPIMERASE"/>
    <property type="match status" value="1"/>
</dbReference>
<dbReference type="InterPro" id="IPR018146">
    <property type="entry name" value="Glyoxalase_1_CS"/>
</dbReference>
<evidence type="ECO:0000313" key="4">
    <source>
        <dbReference type="Proteomes" id="UP001333818"/>
    </source>
</evidence>
<dbReference type="EMBL" id="JAZBJZ010000056">
    <property type="protein sequence ID" value="MEE3717876.1"/>
    <property type="molecule type" value="Genomic_DNA"/>
</dbReference>
<dbReference type="GO" id="GO:0046872">
    <property type="term" value="F:metal ion binding"/>
    <property type="evidence" value="ECO:0007669"/>
    <property type="project" value="UniProtKB-KW"/>
</dbReference>
<dbReference type="RefSeq" id="WP_330484306.1">
    <property type="nucleotide sequence ID" value="NZ_JAZBJZ010000056.1"/>
</dbReference>
<feature type="domain" description="VOC" evidence="2">
    <location>
        <begin position="214"/>
        <end position="358"/>
    </location>
</feature>
<protein>
    <submittedName>
        <fullName evidence="3">VOC family protein</fullName>
    </submittedName>
</protein>
<dbReference type="GO" id="GO:0004493">
    <property type="term" value="F:methylmalonyl-CoA epimerase activity"/>
    <property type="evidence" value="ECO:0007669"/>
    <property type="project" value="TreeGrafter"/>
</dbReference>
<evidence type="ECO:0000313" key="3">
    <source>
        <dbReference type="EMBL" id="MEE3717876.1"/>
    </source>
</evidence>
<dbReference type="PROSITE" id="PS00934">
    <property type="entry name" value="GLYOXALASE_I_1"/>
    <property type="match status" value="1"/>
</dbReference>
<dbReference type="Proteomes" id="UP001333818">
    <property type="component" value="Unassembled WGS sequence"/>
</dbReference>
<dbReference type="Gene3D" id="3.10.180.10">
    <property type="entry name" value="2,3-Dihydroxybiphenyl 1,2-Dioxygenase, domain 1"/>
    <property type="match status" value="2"/>
</dbReference>
<dbReference type="GO" id="GO:0004462">
    <property type="term" value="F:lactoylglutathione lyase activity"/>
    <property type="evidence" value="ECO:0007669"/>
    <property type="project" value="InterPro"/>
</dbReference>
<gene>
    <name evidence="3" type="ORF">V2H45_14135</name>
</gene>
<sequence length="358" mass="39880">MAIQIEKALLAVIFSLAVGVFAQEPMTVLGEQRSPLSHLSSAQAESLAVTTVDSVGITVSDMDKAIEFYSQVLSFQKISDIEVLGSEYERLQGIFGIRIRVVRMRLGDEILELTEYLTPKGRPIPVESRSNDRWFQHIAIAVSDMDKAYAQLRRFKVQHASTAPQRIPDSNLAAAGIRAFYFKDPDGHNLEIIYFPQGKGDPKWQKSADRIFLGIDHTAIAVGNTETSLKFYRDLLGMRLAGTSENFGTEQEHLNNVFGAKLHISGLRATTGLGVEFLEYLAPSDGKPYPSDARPNDLLHWQTTLVVNDANAIAQKLRAYRTIFISPDAVDFSSRSLGFKRGFLIRDPDGHALRIIER</sequence>
<keyword evidence="1" id="KW-0479">Metal-binding</keyword>
<dbReference type="GO" id="GO:0046491">
    <property type="term" value="P:L-methylmalonyl-CoA metabolic process"/>
    <property type="evidence" value="ECO:0007669"/>
    <property type="project" value="TreeGrafter"/>
</dbReference>
<reference evidence="3" key="1">
    <citation type="submission" date="2024-01" db="EMBL/GenBank/DDBJ databases">
        <title>Bank of Algae and Cyanobacteria of the Azores (BACA) strain genomes.</title>
        <authorList>
            <person name="Luz R."/>
            <person name="Cordeiro R."/>
            <person name="Fonseca A."/>
            <person name="Goncalves V."/>
        </authorList>
    </citation>
    <scope>NUCLEOTIDE SEQUENCE</scope>
    <source>
        <strain evidence="3">BACA0141</strain>
    </source>
</reference>